<protein>
    <submittedName>
        <fullName evidence="8">Uncharacterized protein</fullName>
    </submittedName>
</protein>
<comment type="subcellular location">
    <subcellularLocation>
        <location evidence="1">Membrane</location>
        <topology evidence="1">Multi-pass membrane protein</topology>
    </subcellularLocation>
</comment>
<keyword evidence="2" id="KW-0813">Transport</keyword>
<gene>
    <name evidence="8" type="ORF">AAE3_LOCUS12866</name>
</gene>
<evidence type="ECO:0000256" key="7">
    <source>
        <dbReference type="SAM" id="Phobius"/>
    </source>
</evidence>
<feature type="region of interest" description="Disordered" evidence="6">
    <location>
        <begin position="260"/>
        <end position="284"/>
    </location>
</feature>
<feature type="transmembrane region" description="Helical" evidence="7">
    <location>
        <begin position="40"/>
        <end position="60"/>
    </location>
</feature>
<evidence type="ECO:0000256" key="1">
    <source>
        <dbReference type="ARBA" id="ARBA00004141"/>
    </source>
</evidence>
<dbReference type="GO" id="GO:0016020">
    <property type="term" value="C:membrane"/>
    <property type="evidence" value="ECO:0007669"/>
    <property type="project" value="UniProtKB-SubCell"/>
</dbReference>
<feature type="region of interest" description="Disordered" evidence="6">
    <location>
        <begin position="151"/>
        <end position="189"/>
    </location>
</feature>
<feature type="compositionally biased region" description="Basic residues" evidence="6">
    <location>
        <begin position="156"/>
        <end position="170"/>
    </location>
</feature>
<feature type="compositionally biased region" description="Basic and acidic residues" evidence="6">
    <location>
        <begin position="270"/>
        <end position="284"/>
    </location>
</feature>
<sequence length="301" mass="33110">MSSGGKSDRLRQRFASNDEEVLASLGYRQELKRDFSWGELLGLSFSIIGVVQSIAAVLVYSLPNGGAAAMVWGWAACCVLIMSIAFSMAELASAAPTTGGLYYWSFKFSSPKYQKVLSWIVGYSNSIGYGVYTFYDTALCRISSREGGTVHAAGGTRHRGRCPPRKRARRGGIQSSSISSPNHHHGLETRDLKPIVQRLPSALILMSGQPISFSPAWIQAHPDTFLNTDWVNVGHLQQWLDENAPVKCVKQGEDAASTAFDASKSLENTPKLKPEPFDIELTRRDTAGDIKIRDIQRDRNP</sequence>
<comment type="caution">
    <text evidence="8">The sequence shown here is derived from an EMBL/GenBank/DDBJ whole genome shotgun (WGS) entry which is preliminary data.</text>
</comment>
<evidence type="ECO:0000313" key="8">
    <source>
        <dbReference type="EMBL" id="CAA7270613.1"/>
    </source>
</evidence>
<dbReference type="PANTHER" id="PTHR45649">
    <property type="entry name" value="AMINO-ACID PERMEASE BAT1"/>
    <property type="match status" value="1"/>
</dbReference>
<dbReference type="GO" id="GO:0006865">
    <property type="term" value="P:amino acid transport"/>
    <property type="evidence" value="ECO:0007669"/>
    <property type="project" value="InterPro"/>
</dbReference>
<keyword evidence="5 7" id="KW-0472">Membrane</keyword>
<name>A0A8S0XSY9_CYCAE</name>
<keyword evidence="4 7" id="KW-1133">Transmembrane helix</keyword>
<feature type="transmembrane region" description="Helical" evidence="7">
    <location>
        <begin position="116"/>
        <end position="135"/>
    </location>
</feature>
<evidence type="ECO:0000313" key="9">
    <source>
        <dbReference type="Proteomes" id="UP000467700"/>
    </source>
</evidence>
<feature type="transmembrane region" description="Helical" evidence="7">
    <location>
        <begin position="72"/>
        <end position="104"/>
    </location>
</feature>
<dbReference type="Gene3D" id="1.20.1740.10">
    <property type="entry name" value="Amino acid/polyamine transporter I"/>
    <property type="match status" value="1"/>
</dbReference>
<dbReference type="InterPro" id="IPR002293">
    <property type="entry name" value="AA/rel_permease1"/>
</dbReference>
<evidence type="ECO:0000256" key="4">
    <source>
        <dbReference type="ARBA" id="ARBA00022989"/>
    </source>
</evidence>
<dbReference type="Pfam" id="PF13520">
    <property type="entry name" value="AA_permease_2"/>
    <property type="match status" value="1"/>
</dbReference>
<keyword evidence="9" id="KW-1185">Reference proteome</keyword>
<accession>A0A8S0XSY9</accession>
<dbReference type="InterPro" id="IPR004840">
    <property type="entry name" value="Amino_acid_permease_CS"/>
</dbReference>
<evidence type="ECO:0000256" key="5">
    <source>
        <dbReference type="ARBA" id="ARBA00023136"/>
    </source>
</evidence>
<dbReference type="PROSITE" id="PS00218">
    <property type="entry name" value="AMINO_ACID_PERMEASE_1"/>
    <property type="match status" value="1"/>
</dbReference>
<keyword evidence="3 7" id="KW-0812">Transmembrane</keyword>
<evidence type="ECO:0000256" key="3">
    <source>
        <dbReference type="ARBA" id="ARBA00022692"/>
    </source>
</evidence>
<dbReference type="GO" id="GO:0022857">
    <property type="term" value="F:transmembrane transporter activity"/>
    <property type="evidence" value="ECO:0007669"/>
    <property type="project" value="InterPro"/>
</dbReference>
<proteinExistence type="predicted"/>
<reference evidence="8 9" key="1">
    <citation type="submission" date="2020-01" db="EMBL/GenBank/DDBJ databases">
        <authorList>
            <person name="Gupta K D."/>
        </authorList>
    </citation>
    <scope>NUCLEOTIDE SEQUENCE [LARGE SCALE GENOMIC DNA]</scope>
</reference>
<evidence type="ECO:0000256" key="6">
    <source>
        <dbReference type="SAM" id="MobiDB-lite"/>
    </source>
</evidence>
<dbReference type="OrthoDB" id="4476201at2759"/>
<dbReference type="AlphaFoldDB" id="A0A8S0XSY9"/>
<evidence type="ECO:0000256" key="2">
    <source>
        <dbReference type="ARBA" id="ARBA00022448"/>
    </source>
</evidence>
<organism evidence="8 9">
    <name type="scientific">Cyclocybe aegerita</name>
    <name type="common">Black poplar mushroom</name>
    <name type="synonym">Agrocybe aegerita</name>
    <dbReference type="NCBI Taxonomy" id="1973307"/>
    <lineage>
        <taxon>Eukaryota</taxon>
        <taxon>Fungi</taxon>
        <taxon>Dikarya</taxon>
        <taxon>Basidiomycota</taxon>
        <taxon>Agaricomycotina</taxon>
        <taxon>Agaricomycetes</taxon>
        <taxon>Agaricomycetidae</taxon>
        <taxon>Agaricales</taxon>
        <taxon>Agaricineae</taxon>
        <taxon>Bolbitiaceae</taxon>
        <taxon>Cyclocybe</taxon>
    </lineage>
</organism>
<dbReference type="Proteomes" id="UP000467700">
    <property type="component" value="Unassembled WGS sequence"/>
</dbReference>
<feature type="compositionally biased region" description="Low complexity" evidence="6">
    <location>
        <begin position="171"/>
        <end position="180"/>
    </location>
</feature>
<dbReference type="PANTHER" id="PTHR45649:SF6">
    <property type="entry name" value="GABA-SPECIFIC PERMEASE"/>
    <property type="match status" value="1"/>
</dbReference>
<dbReference type="EMBL" id="CACVBS010000092">
    <property type="protein sequence ID" value="CAA7270613.1"/>
    <property type="molecule type" value="Genomic_DNA"/>
</dbReference>